<evidence type="ECO:0000313" key="3">
    <source>
        <dbReference type="Proteomes" id="UP000094936"/>
    </source>
</evidence>
<comment type="caution">
    <text evidence="2">The sequence shown here is derived from an EMBL/GenBank/DDBJ whole genome shotgun (WGS) entry which is preliminary data.</text>
</comment>
<protein>
    <submittedName>
        <fullName evidence="2">Fructokinase</fullName>
    </submittedName>
</protein>
<dbReference type="STRING" id="1080227.A8L45_11730"/>
<dbReference type="CDD" id="cd24066">
    <property type="entry name" value="ASKHA_NBD_ROK_EcFRK-like"/>
    <property type="match status" value="1"/>
</dbReference>
<keyword evidence="2" id="KW-0418">Kinase</keyword>
<proteinExistence type="predicted"/>
<dbReference type="InterPro" id="IPR000600">
    <property type="entry name" value="ROK"/>
</dbReference>
<accession>A0A1C3EIN8</accession>
<dbReference type="PANTHER" id="PTHR18964">
    <property type="entry name" value="ROK (REPRESSOR, ORF, KINASE) FAMILY"/>
    <property type="match status" value="1"/>
</dbReference>
<dbReference type="SUPFAM" id="SSF53067">
    <property type="entry name" value="Actin-like ATPase domain"/>
    <property type="match status" value="1"/>
</dbReference>
<dbReference type="RefSeq" id="WP_068902450.1">
    <property type="nucleotide sequence ID" value="NZ_JBHUIF010000002.1"/>
</dbReference>
<dbReference type="Pfam" id="PF00480">
    <property type="entry name" value="ROK"/>
    <property type="match status" value="1"/>
</dbReference>
<sequence>MKIGIDLGGTKIEIVVLDDSGEDIYRKRVPTPKGDYLATLNVISALIDEAEKSVSATCTVGIGIPGVLSPKTGLVKNANSVWLIGKPMDKDLERLIGRPVRIANDANCFTVSESVDGSAMGLPMVFGVILGTGCGGGIVLNNYIHPGLNLVSGEWGHNPLPWQNEGDIKHADAFPCYCGKRGCIETFISGTGFERDFTLITGQELKGEAIMQLAEQGDKQALASVSRYQQRLAKAIASVVNIIDPDIVVLGGGISKAELIYDGLNHQVSQWVFGNECETPIKKAKFGDSSGVRGAAWLW</sequence>
<dbReference type="EMBL" id="LYBM01000019">
    <property type="protein sequence ID" value="ODA33100.1"/>
    <property type="molecule type" value="Genomic_DNA"/>
</dbReference>
<dbReference type="Gene3D" id="3.30.420.40">
    <property type="match status" value="2"/>
</dbReference>
<keyword evidence="2" id="KW-0808">Transferase</keyword>
<evidence type="ECO:0000256" key="1">
    <source>
        <dbReference type="ARBA" id="ARBA00023277"/>
    </source>
</evidence>
<organism evidence="2 3">
    <name type="scientific">Veronia pacifica</name>
    <dbReference type="NCBI Taxonomy" id="1080227"/>
    <lineage>
        <taxon>Bacteria</taxon>
        <taxon>Pseudomonadati</taxon>
        <taxon>Pseudomonadota</taxon>
        <taxon>Gammaproteobacteria</taxon>
        <taxon>Vibrionales</taxon>
        <taxon>Vibrionaceae</taxon>
        <taxon>Veronia</taxon>
    </lineage>
</organism>
<dbReference type="Proteomes" id="UP000094936">
    <property type="component" value="Unassembled WGS sequence"/>
</dbReference>
<gene>
    <name evidence="2" type="ORF">A8L45_11730</name>
</gene>
<keyword evidence="1" id="KW-0119">Carbohydrate metabolism</keyword>
<dbReference type="NCBIfam" id="NF007108">
    <property type="entry name" value="PRK09557.1"/>
    <property type="match status" value="1"/>
</dbReference>
<dbReference type="PROSITE" id="PS01125">
    <property type="entry name" value="ROK"/>
    <property type="match status" value="1"/>
</dbReference>
<evidence type="ECO:0000313" key="2">
    <source>
        <dbReference type="EMBL" id="ODA33100.1"/>
    </source>
</evidence>
<dbReference type="GO" id="GO:0004396">
    <property type="term" value="F:hexokinase activity"/>
    <property type="evidence" value="ECO:0007669"/>
    <property type="project" value="TreeGrafter"/>
</dbReference>
<dbReference type="InterPro" id="IPR049874">
    <property type="entry name" value="ROK_cs"/>
</dbReference>
<keyword evidence="3" id="KW-1185">Reference proteome</keyword>
<dbReference type="InterPro" id="IPR043129">
    <property type="entry name" value="ATPase_NBD"/>
</dbReference>
<dbReference type="AlphaFoldDB" id="A0A1C3EIN8"/>
<dbReference type="OrthoDB" id="9810372at2"/>
<dbReference type="PANTHER" id="PTHR18964:SF174">
    <property type="entry name" value="D-ALLOSE KINASE-RELATED"/>
    <property type="match status" value="1"/>
</dbReference>
<name>A0A1C3EIN8_9GAMM</name>
<reference evidence="2 3" key="1">
    <citation type="submission" date="2016-05" db="EMBL/GenBank/DDBJ databases">
        <title>Genomic Taxonomy of the Vibrionaceae.</title>
        <authorList>
            <person name="Gomez-Gil B."/>
            <person name="Enciso-Ibarra J."/>
        </authorList>
    </citation>
    <scope>NUCLEOTIDE SEQUENCE [LARGE SCALE GENOMIC DNA]</scope>
    <source>
        <strain evidence="2 3">CAIM 1920</strain>
    </source>
</reference>